<dbReference type="PIRSF" id="PIRSF006268">
    <property type="entry name" value="ApbE"/>
    <property type="match status" value="1"/>
</dbReference>
<dbReference type="PANTHER" id="PTHR30040:SF2">
    <property type="entry name" value="FAD:PROTEIN FMN TRANSFERASE"/>
    <property type="match status" value="1"/>
</dbReference>
<dbReference type="InterPro" id="IPR024932">
    <property type="entry name" value="ApbE"/>
</dbReference>
<evidence type="ECO:0000313" key="12">
    <source>
        <dbReference type="EMBL" id="TXF12715.1"/>
    </source>
</evidence>
<evidence type="ECO:0000256" key="9">
    <source>
        <dbReference type="ARBA" id="ARBA00048540"/>
    </source>
</evidence>
<dbReference type="OrthoDB" id="9778595at2"/>
<keyword evidence="3 10" id="KW-0285">Flavoprotein</keyword>
<dbReference type="FunCoup" id="A0A5C7EZZ8">
    <property type="interactions" value="95"/>
</dbReference>
<evidence type="ECO:0000313" key="13">
    <source>
        <dbReference type="Proteomes" id="UP000321201"/>
    </source>
</evidence>
<dbReference type="Pfam" id="PF02424">
    <property type="entry name" value="ApbE"/>
    <property type="match status" value="1"/>
</dbReference>
<dbReference type="GO" id="GO:0046872">
    <property type="term" value="F:metal ion binding"/>
    <property type="evidence" value="ECO:0007669"/>
    <property type="project" value="UniProtKB-UniRule"/>
</dbReference>
<dbReference type="EC" id="2.7.1.180" evidence="1 10"/>
<keyword evidence="13" id="KW-1185">Reference proteome</keyword>
<keyword evidence="4 10" id="KW-0808">Transferase</keyword>
<dbReference type="EMBL" id="VPFL01000005">
    <property type="protein sequence ID" value="TXF12715.1"/>
    <property type="molecule type" value="Genomic_DNA"/>
</dbReference>
<evidence type="ECO:0000256" key="3">
    <source>
        <dbReference type="ARBA" id="ARBA00022630"/>
    </source>
</evidence>
<comment type="similarity">
    <text evidence="10">Belongs to the ApbE family.</text>
</comment>
<evidence type="ECO:0000256" key="6">
    <source>
        <dbReference type="ARBA" id="ARBA00022827"/>
    </source>
</evidence>
<accession>A0A5C7EZZ8</accession>
<dbReference type="InParanoid" id="A0A5C7EZZ8"/>
<dbReference type="InterPro" id="IPR003374">
    <property type="entry name" value="ApbE-like_sf"/>
</dbReference>
<evidence type="ECO:0000256" key="8">
    <source>
        <dbReference type="ARBA" id="ARBA00031306"/>
    </source>
</evidence>
<feature type="binding site" evidence="11">
    <location>
        <position position="166"/>
    </location>
    <ligand>
        <name>Mg(2+)</name>
        <dbReference type="ChEBI" id="CHEBI:18420"/>
    </ligand>
</feature>
<comment type="catalytic activity">
    <reaction evidence="9 10">
        <text>L-threonyl-[protein] + FAD = FMN-L-threonyl-[protein] + AMP + H(+)</text>
        <dbReference type="Rhea" id="RHEA:36847"/>
        <dbReference type="Rhea" id="RHEA-COMP:11060"/>
        <dbReference type="Rhea" id="RHEA-COMP:11061"/>
        <dbReference type="ChEBI" id="CHEBI:15378"/>
        <dbReference type="ChEBI" id="CHEBI:30013"/>
        <dbReference type="ChEBI" id="CHEBI:57692"/>
        <dbReference type="ChEBI" id="CHEBI:74257"/>
        <dbReference type="ChEBI" id="CHEBI:456215"/>
        <dbReference type="EC" id="2.7.1.180"/>
    </reaction>
</comment>
<evidence type="ECO:0000256" key="2">
    <source>
        <dbReference type="ARBA" id="ARBA00016337"/>
    </source>
</evidence>
<evidence type="ECO:0000256" key="11">
    <source>
        <dbReference type="PIRSR" id="PIRSR006268-2"/>
    </source>
</evidence>
<evidence type="ECO:0000256" key="5">
    <source>
        <dbReference type="ARBA" id="ARBA00022723"/>
    </source>
</evidence>
<proteinExistence type="inferred from homology"/>
<keyword evidence="6 10" id="KW-0274">FAD</keyword>
<name>A0A5C7EZZ8_9PROT</name>
<sequence length="346" mass="37102">MVFSLALALPGCGREPVYREQAYVFGTLVEVTLYGEPEARARSLAGEVFREFQRLHDQYHAWKPSRLTALNAAFAAGPAPVPVDAELAGFIREASELSRRSGGLFNPAIGRFVALWGFHSETFVPRLPEAAAVEQLLAKRPSMEDIVLAHGTAASRNPAVQLDFGGYLKGKALDHAARILRRQGVANALINVGGNVLALGRRGNRPWRVGIQHPRKPGPIAVLDLNDGEAIGTSGDYQRYFEVDGRRYCHLIDPRTGRPAEGAQSATVLAPPGPEAGTLSDVASKPVFLAGPAGFPASARAMGTAAALLIDDRGVLYVTPELQARITLVDQEVELHRVPAGPTTLQ</sequence>
<reference evidence="12 13" key="1">
    <citation type="submission" date="2019-08" db="EMBL/GenBank/DDBJ databases">
        <title>Pelomicrobium methylotrophicum gen. nov., sp. nov. a moderately thermophilic, facultatively anaerobic, lithoautotrophic and methylotrophic bacterium isolated from a terrestrial mud volcano.</title>
        <authorList>
            <person name="Slobodkina G.B."/>
            <person name="Merkel A.Y."/>
            <person name="Slobodkin A.I."/>
        </authorList>
    </citation>
    <scope>NUCLEOTIDE SEQUENCE [LARGE SCALE GENOMIC DNA]</scope>
    <source>
        <strain evidence="12 13">SM250</strain>
    </source>
</reference>
<feature type="binding site" evidence="11">
    <location>
        <position position="281"/>
    </location>
    <ligand>
        <name>Mg(2+)</name>
        <dbReference type="ChEBI" id="CHEBI:18420"/>
    </ligand>
</feature>
<dbReference type="PANTHER" id="PTHR30040">
    <property type="entry name" value="THIAMINE BIOSYNTHESIS LIPOPROTEIN APBE"/>
    <property type="match status" value="1"/>
</dbReference>
<evidence type="ECO:0000256" key="10">
    <source>
        <dbReference type="PIRNR" id="PIRNR006268"/>
    </source>
</evidence>
<organism evidence="12 13">
    <name type="scientific">Pelomicrobium methylotrophicum</name>
    <dbReference type="NCBI Taxonomy" id="2602750"/>
    <lineage>
        <taxon>Bacteria</taxon>
        <taxon>Pseudomonadati</taxon>
        <taxon>Pseudomonadota</taxon>
        <taxon>Hydrogenophilia</taxon>
        <taxon>Hydrogenophilia incertae sedis</taxon>
        <taxon>Pelomicrobium</taxon>
    </lineage>
</organism>
<evidence type="ECO:0000256" key="1">
    <source>
        <dbReference type="ARBA" id="ARBA00011955"/>
    </source>
</evidence>
<dbReference type="AlphaFoldDB" id="A0A5C7EZZ8"/>
<dbReference type="GO" id="GO:0016740">
    <property type="term" value="F:transferase activity"/>
    <property type="evidence" value="ECO:0007669"/>
    <property type="project" value="UniProtKB-UniRule"/>
</dbReference>
<protein>
    <recommendedName>
        <fullName evidence="2 10">FAD:protein FMN transferase</fullName>
        <ecNumber evidence="1 10">2.7.1.180</ecNumber>
    </recommendedName>
    <alternativeName>
        <fullName evidence="8 10">Flavin transferase</fullName>
    </alternativeName>
</protein>
<evidence type="ECO:0000256" key="4">
    <source>
        <dbReference type="ARBA" id="ARBA00022679"/>
    </source>
</evidence>
<comment type="cofactor">
    <cofactor evidence="11">
        <name>Mg(2+)</name>
        <dbReference type="ChEBI" id="CHEBI:18420"/>
    </cofactor>
    <cofactor evidence="11">
        <name>Mn(2+)</name>
        <dbReference type="ChEBI" id="CHEBI:29035"/>
    </cofactor>
    <text evidence="11">Magnesium. Can also use manganese.</text>
</comment>
<gene>
    <name evidence="12" type="ORF">FR698_05495</name>
</gene>
<dbReference type="Proteomes" id="UP000321201">
    <property type="component" value="Unassembled WGS sequence"/>
</dbReference>
<comment type="caution">
    <text evidence="12">The sequence shown here is derived from an EMBL/GenBank/DDBJ whole genome shotgun (WGS) entry which is preliminary data.</text>
</comment>
<dbReference type="Gene3D" id="3.10.520.10">
    <property type="entry name" value="ApbE-like domains"/>
    <property type="match status" value="1"/>
</dbReference>
<keyword evidence="7 10" id="KW-0460">Magnesium</keyword>
<keyword evidence="5 10" id="KW-0479">Metal-binding</keyword>
<evidence type="ECO:0000256" key="7">
    <source>
        <dbReference type="ARBA" id="ARBA00022842"/>
    </source>
</evidence>
<dbReference type="SUPFAM" id="SSF143631">
    <property type="entry name" value="ApbE-like"/>
    <property type="match status" value="1"/>
</dbReference>